<name>A0A2V1D511_9PLEO</name>
<gene>
    <name evidence="2" type="ORF">DM02DRAFT_250166</name>
</gene>
<evidence type="ECO:0000256" key="1">
    <source>
        <dbReference type="SAM" id="MobiDB-lite"/>
    </source>
</evidence>
<dbReference type="AlphaFoldDB" id="A0A2V1D511"/>
<protein>
    <submittedName>
        <fullName evidence="2">Uncharacterized protein</fullName>
    </submittedName>
</protein>
<organism evidence="2 3">
    <name type="scientific">Periconia macrospinosa</name>
    <dbReference type="NCBI Taxonomy" id="97972"/>
    <lineage>
        <taxon>Eukaryota</taxon>
        <taxon>Fungi</taxon>
        <taxon>Dikarya</taxon>
        <taxon>Ascomycota</taxon>
        <taxon>Pezizomycotina</taxon>
        <taxon>Dothideomycetes</taxon>
        <taxon>Pleosporomycetidae</taxon>
        <taxon>Pleosporales</taxon>
        <taxon>Massarineae</taxon>
        <taxon>Periconiaceae</taxon>
        <taxon>Periconia</taxon>
    </lineage>
</organism>
<accession>A0A2V1D511</accession>
<feature type="compositionally biased region" description="Acidic residues" evidence="1">
    <location>
        <begin position="379"/>
        <end position="389"/>
    </location>
</feature>
<feature type="compositionally biased region" description="Low complexity" evidence="1">
    <location>
        <begin position="428"/>
        <end position="438"/>
    </location>
</feature>
<dbReference type="OrthoDB" id="4776522at2759"/>
<dbReference type="Proteomes" id="UP000244855">
    <property type="component" value="Unassembled WGS sequence"/>
</dbReference>
<proteinExistence type="predicted"/>
<sequence>MKLKPRNNPKRSRAIVNCTHLTMERVFVGFDDLCSLCGKVPTLGFLYECRQDCDFGSPYLGMVLDGPPGDACSKSQLRQELEQIGLSESVITTAEKGDYTRAQLDRLKHLKLKLNEEVTAIAQACKTTYAVNKMGDTDGAAVSTFTQESFQCQLRACHTCRPYFNMRTYTSFDAVFADELKPITVRETATLPTKSAKTIRGINVDSAPPPPPPPKDYPPSFPPTFTRGSFPSPRAPSECSSVLTFKTTQSDIDNINSTRYFRRRFYSLGHNSSIEIARDIFSPSLFSRQGLKAVFQSIFRSSRDSSSSGSNITLPMPRTGTARQLEEENPVGEFDIGALRRVRRQKERSELRYARYLAASNQQAMGISLGLQQHSASHEDDEQYDESSSDSDFTVYSCISEGSEVEVDGGVALTEEAVSTLTPDILTAPLPSSSAPPSFKDQPVGLEKDEMSLGALMTQV</sequence>
<feature type="region of interest" description="Disordered" evidence="1">
    <location>
        <begin position="372"/>
        <end position="392"/>
    </location>
</feature>
<keyword evidence="3" id="KW-1185">Reference proteome</keyword>
<evidence type="ECO:0000313" key="3">
    <source>
        <dbReference type="Proteomes" id="UP000244855"/>
    </source>
</evidence>
<evidence type="ECO:0000313" key="2">
    <source>
        <dbReference type="EMBL" id="PVH93075.1"/>
    </source>
</evidence>
<dbReference type="EMBL" id="KZ805618">
    <property type="protein sequence ID" value="PVH93075.1"/>
    <property type="molecule type" value="Genomic_DNA"/>
</dbReference>
<dbReference type="STRING" id="97972.A0A2V1D511"/>
<feature type="region of interest" description="Disordered" evidence="1">
    <location>
        <begin position="425"/>
        <end position="446"/>
    </location>
</feature>
<reference evidence="2 3" key="1">
    <citation type="journal article" date="2018" name="Sci. Rep.">
        <title>Comparative genomics provides insights into the lifestyle and reveals functional heterogeneity of dark septate endophytic fungi.</title>
        <authorList>
            <person name="Knapp D.G."/>
            <person name="Nemeth J.B."/>
            <person name="Barry K."/>
            <person name="Hainaut M."/>
            <person name="Henrissat B."/>
            <person name="Johnson J."/>
            <person name="Kuo A."/>
            <person name="Lim J.H.P."/>
            <person name="Lipzen A."/>
            <person name="Nolan M."/>
            <person name="Ohm R.A."/>
            <person name="Tamas L."/>
            <person name="Grigoriev I.V."/>
            <person name="Spatafora J.W."/>
            <person name="Nagy L.G."/>
            <person name="Kovacs G.M."/>
        </authorList>
    </citation>
    <scope>NUCLEOTIDE SEQUENCE [LARGE SCALE GENOMIC DNA]</scope>
    <source>
        <strain evidence="2 3">DSE2036</strain>
    </source>
</reference>